<dbReference type="EMBL" id="BLLF01002084">
    <property type="protein sequence ID" value="GFH22631.1"/>
    <property type="molecule type" value="Genomic_DNA"/>
</dbReference>
<name>A0A699ZK37_HAELA</name>
<evidence type="ECO:0000256" key="1">
    <source>
        <dbReference type="SAM" id="MobiDB-lite"/>
    </source>
</evidence>
<evidence type="ECO:0000313" key="2">
    <source>
        <dbReference type="EMBL" id="GFH22631.1"/>
    </source>
</evidence>
<dbReference type="AlphaFoldDB" id="A0A699ZK37"/>
<organism evidence="2 3">
    <name type="scientific">Haematococcus lacustris</name>
    <name type="common">Green alga</name>
    <name type="synonym">Haematococcus pluvialis</name>
    <dbReference type="NCBI Taxonomy" id="44745"/>
    <lineage>
        <taxon>Eukaryota</taxon>
        <taxon>Viridiplantae</taxon>
        <taxon>Chlorophyta</taxon>
        <taxon>core chlorophytes</taxon>
        <taxon>Chlorophyceae</taxon>
        <taxon>CS clade</taxon>
        <taxon>Chlamydomonadales</taxon>
        <taxon>Haematococcaceae</taxon>
        <taxon>Haematococcus</taxon>
    </lineage>
</organism>
<proteinExistence type="predicted"/>
<dbReference type="Proteomes" id="UP000485058">
    <property type="component" value="Unassembled WGS sequence"/>
</dbReference>
<sequence>MDITSASFRSPALWLDGDLMQHLARPLRLDNVAESLKCRGIRNASAPYRVQPPPAPGNTSRARWLRLLRRLVAFSRTLMFTGPSLALPRFLGFPLQPTRTRPQALQQVQPQVQPQAARAAVGSERNRGCSRGSQDMPPLRRGQFINNITRIKDWRQLVYAGVAWLGDCKQGGSGARRQRRRAAGIKEPAMRMQGITWRKTMLKRVVCKVSGQNSHGNHAFSSRFMSFILCMKFHKFHDEMMNERNERTQSHNPG</sequence>
<evidence type="ECO:0000313" key="3">
    <source>
        <dbReference type="Proteomes" id="UP000485058"/>
    </source>
</evidence>
<protein>
    <submittedName>
        <fullName evidence="2">Uncharacterized protein</fullName>
    </submittedName>
</protein>
<gene>
    <name evidence="2" type="ORF">HaLaN_20126</name>
</gene>
<comment type="caution">
    <text evidence="2">The sequence shown here is derived from an EMBL/GenBank/DDBJ whole genome shotgun (WGS) entry which is preliminary data.</text>
</comment>
<reference evidence="2 3" key="1">
    <citation type="submission" date="2020-02" db="EMBL/GenBank/DDBJ databases">
        <title>Draft genome sequence of Haematococcus lacustris strain NIES-144.</title>
        <authorList>
            <person name="Morimoto D."/>
            <person name="Nakagawa S."/>
            <person name="Yoshida T."/>
            <person name="Sawayama S."/>
        </authorList>
    </citation>
    <scope>NUCLEOTIDE SEQUENCE [LARGE SCALE GENOMIC DNA]</scope>
    <source>
        <strain evidence="2 3">NIES-144</strain>
    </source>
</reference>
<accession>A0A699ZK37</accession>
<keyword evidence="3" id="KW-1185">Reference proteome</keyword>
<feature type="region of interest" description="Disordered" evidence="1">
    <location>
        <begin position="120"/>
        <end position="140"/>
    </location>
</feature>